<keyword evidence="1" id="KW-0812">Transmembrane</keyword>
<feature type="transmembrane region" description="Helical" evidence="1">
    <location>
        <begin position="12"/>
        <end position="33"/>
    </location>
</feature>
<evidence type="ECO:0000313" key="2">
    <source>
        <dbReference type="EMBL" id="EKR64559.1"/>
    </source>
</evidence>
<dbReference type="EMBL" id="AFLV02000039">
    <property type="protein sequence ID" value="EKR64559.1"/>
    <property type="molecule type" value="Genomic_DNA"/>
</dbReference>
<dbReference type="GeneID" id="61112385"/>
<evidence type="ECO:0000313" key="3">
    <source>
        <dbReference type="Proteomes" id="UP000001338"/>
    </source>
</evidence>
<reference evidence="2 3" key="1">
    <citation type="submission" date="2012-10" db="EMBL/GenBank/DDBJ databases">
        <authorList>
            <person name="Harkins D.M."/>
            <person name="Durkin A.S."/>
            <person name="Brinkac L.M."/>
            <person name="Haft D.H."/>
            <person name="Selengut J.D."/>
            <person name="Sanka R."/>
            <person name="DePew J."/>
            <person name="Purushe J."/>
            <person name="Whelen A.C."/>
            <person name="Vinetz J.M."/>
            <person name="Sutton G.G."/>
            <person name="Nierman W.C."/>
            <person name="Fouts D.E."/>
        </authorList>
    </citation>
    <scope>NUCLEOTIDE SEQUENCE [LARGE SCALE GENOMIC DNA]</scope>
    <source>
        <strain evidence="2 3">2006001853</strain>
    </source>
</reference>
<organism evidence="2 3">
    <name type="scientific">Leptospira weilii str. 2006001853</name>
    <dbReference type="NCBI Taxonomy" id="1001589"/>
    <lineage>
        <taxon>Bacteria</taxon>
        <taxon>Pseudomonadati</taxon>
        <taxon>Spirochaetota</taxon>
        <taxon>Spirochaetia</taxon>
        <taxon>Leptospirales</taxon>
        <taxon>Leptospiraceae</taxon>
        <taxon>Leptospira</taxon>
    </lineage>
</organism>
<dbReference type="RefSeq" id="WP_004499604.1">
    <property type="nucleotide sequence ID" value="NZ_AFLV02000039.1"/>
</dbReference>
<dbReference type="AlphaFoldDB" id="A0A828Z029"/>
<gene>
    <name evidence="2" type="ORF">LEP1GSC036_2706</name>
</gene>
<accession>A0A828Z029</accession>
<proteinExistence type="predicted"/>
<name>A0A828Z029_9LEPT</name>
<dbReference type="Proteomes" id="UP000001338">
    <property type="component" value="Unassembled WGS sequence"/>
</dbReference>
<protein>
    <submittedName>
        <fullName evidence="2">PF06674 domain protein</fullName>
    </submittedName>
</protein>
<sequence length="284" mass="33475">MNVRAFRFKLLYSIFFLFFGGIVLFFLNTSLFVRKGVPASYKQSLFRRNKIDWPSDCEYSARSKDLVAEKIKLPAEVCTDAIDSLQSELPKDCEYNNVALGEDGKIDLYRYRDFLGRAPIRFFSLGKGEFLGELLCDATAYNENRIYFLYDERTIPAKTKLLKFIAYEFSWNRNDEASEKIRMKRLESDRWIRYYKPETKEWIAFFKFRGMGDCGTYFRYQPSEQNLPVLVEIRAKLECDGTEAYSADEVPITWKQYEVPFDWKEWISNVNLTSFACNGRQKAL</sequence>
<keyword evidence="1" id="KW-0472">Membrane</keyword>
<keyword evidence="1" id="KW-1133">Transmembrane helix</keyword>
<evidence type="ECO:0000256" key="1">
    <source>
        <dbReference type="SAM" id="Phobius"/>
    </source>
</evidence>
<comment type="caution">
    <text evidence="2">The sequence shown here is derived from an EMBL/GenBank/DDBJ whole genome shotgun (WGS) entry which is preliminary data.</text>
</comment>